<dbReference type="Proteomes" id="UP000772434">
    <property type="component" value="Unassembled WGS sequence"/>
</dbReference>
<organism evidence="1 2">
    <name type="scientific">Rhodocollybia butyracea</name>
    <dbReference type="NCBI Taxonomy" id="206335"/>
    <lineage>
        <taxon>Eukaryota</taxon>
        <taxon>Fungi</taxon>
        <taxon>Dikarya</taxon>
        <taxon>Basidiomycota</taxon>
        <taxon>Agaricomycotina</taxon>
        <taxon>Agaricomycetes</taxon>
        <taxon>Agaricomycetidae</taxon>
        <taxon>Agaricales</taxon>
        <taxon>Marasmiineae</taxon>
        <taxon>Omphalotaceae</taxon>
        <taxon>Rhodocollybia</taxon>
    </lineage>
</organism>
<dbReference type="PANTHER" id="PTHR14187:SF5">
    <property type="entry name" value="HEAT SHOCK 70 KDA PROTEIN 12A"/>
    <property type="match status" value="1"/>
</dbReference>
<dbReference type="SUPFAM" id="SSF53067">
    <property type="entry name" value="Actin-like ATPase domain"/>
    <property type="match status" value="2"/>
</dbReference>
<dbReference type="EMBL" id="JADNRY010000804">
    <property type="protein sequence ID" value="KAF9026680.1"/>
    <property type="molecule type" value="Genomic_DNA"/>
</dbReference>
<reference evidence="1" key="1">
    <citation type="submission" date="2020-11" db="EMBL/GenBank/DDBJ databases">
        <authorList>
            <consortium name="DOE Joint Genome Institute"/>
            <person name="Ahrendt S."/>
            <person name="Riley R."/>
            <person name="Andreopoulos W."/>
            <person name="Labutti K."/>
            <person name="Pangilinan J."/>
            <person name="Ruiz-Duenas F.J."/>
            <person name="Barrasa J.M."/>
            <person name="Sanchez-Garcia M."/>
            <person name="Camarero S."/>
            <person name="Miyauchi S."/>
            <person name="Serrano A."/>
            <person name="Linde D."/>
            <person name="Babiker R."/>
            <person name="Drula E."/>
            <person name="Ayuso-Fernandez I."/>
            <person name="Pacheco R."/>
            <person name="Padilla G."/>
            <person name="Ferreira P."/>
            <person name="Barriuso J."/>
            <person name="Kellner H."/>
            <person name="Castanera R."/>
            <person name="Alfaro M."/>
            <person name="Ramirez L."/>
            <person name="Pisabarro A.G."/>
            <person name="Kuo A."/>
            <person name="Tritt A."/>
            <person name="Lipzen A."/>
            <person name="He G."/>
            <person name="Yan M."/>
            <person name="Ng V."/>
            <person name="Cullen D."/>
            <person name="Martin F."/>
            <person name="Rosso M.-N."/>
            <person name="Henrissat B."/>
            <person name="Hibbett D."/>
            <person name="Martinez A.T."/>
            <person name="Grigoriev I.V."/>
        </authorList>
    </citation>
    <scope>NUCLEOTIDE SEQUENCE</scope>
    <source>
        <strain evidence="1">AH 40177</strain>
    </source>
</reference>
<dbReference type="Gene3D" id="3.30.420.40">
    <property type="match status" value="1"/>
</dbReference>
<dbReference type="PANTHER" id="PTHR14187">
    <property type="entry name" value="ALPHA KINASE/ELONGATION FACTOR 2 KINASE"/>
    <property type="match status" value="1"/>
</dbReference>
<dbReference type="CDD" id="cd10170">
    <property type="entry name" value="ASKHA_NBD_HSP70"/>
    <property type="match status" value="1"/>
</dbReference>
<evidence type="ECO:0000313" key="1">
    <source>
        <dbReference type="EMBL" id="KAF9026680.1"/>
    </source>
</evidence>
<dbReference type="OrthoDB" id="2963168at2759"/>
<evidence type="ECO:0000313" key="2">
    <source>
        <dbReference type="Proteomes" id="UP000772434"/>
    </source>
</evidence>
<dbReference type="InterPro" id="IPR043129">
    <property type="entry name" value="ATPase_NBD"/>
</dbReference>
<keyword evidence="2" id="KW-1185">Reference proteome</keyword>
<sequence length="563" mass="62271">MSKRKPFSGSHRGLVVAFDVGTTFSGISFSVLDPGVVPEIKSVNRFPAQIPGGSSKIPSVLYYDAIGVARAIGAETQLPIIIEQAENEQWIKVEWFKMHLRPKSYASSLASRHIPPLPPSKSLVEVLADFLRYLLSCVKSFIEETVLPDGVSFWASVQNRIIFVLSHPNGWEGLQQNYMRQAAVLAGLVSNNISDQDRENEGIIILDAGGGTIDISAYSSYGSGEAIAFQEISRPECCFAGSIFVTEEAQLYVQDKLRGTRFYGDVSAITDSFDRTSKLQFRNSKEACFIKFGGRSDTDLALDIRSGQMKIPGSDVARFFEPSVKAALKAIAQQRSGARRTITSVFLVGGFAASTWLSSKLKDGLQPLGLSIYRPDTHVNKAVSDGAVSFYLDHFVTSRVSRWSYGLRCYIIYEANNAEHHERGYITSTVTGKLQVHNKYSVILQKDVEISNAQEFRSSFCRETTTCLNSISVDILKYEGINKNPAWTDVDAEMYSTACIVTADVSRISHTTHRKPGNGSIYYKTEFDVILLFGLTELKAQIAWKEGNGVEKRGPAQVVYELD</sequence>
<accession>A0A9P5P1K6</accession>
<proteinExistence type="predicted"/>
<name>A0A9P5P1K6_9AGAR</name>
<gene>
    <name evidence="1" type="ORF">BDP27DRAFT_1456607</name>
</gene>
<protein>
    <submittedName>
        <fullName evidence="1">Uncharacterized protein</fullName>
    </submittedName>
</protein>
<comment type="caution">
    <text evidence="1">The sequence shown here is derived from an EMBL/GenBank/DDBJ whole genome shotgun (WGS) entry which is preliminary data.</text>
</comment>
<dbReference type="AlphaFoldDB" id="A0A9P5P1K6"/>